<dbReference type="EMBL" id="JADKFW010000004">
    <property type="protein sequence ID" value="MBK9717394.1"/>
    <property type="molecule type" value="Genomic_DNA"/>
</dbReference>
<proteinExistence type="predicted"/>
<sequence length="193" mass="22703">MQCNEECPQRFHVPAEIIPYQLEYHIGDTIRFVSKFEKNVHEIHTDMNYDMSKIDFIPNTVIDFLDTIGRSKISDYFIFYSYSPNYKEYILSKGQSLLEGQYAFLNDSFTLEYILIPKYPGNYFLTQKCGIWENFTGRCRHVYYTVGVDMNSGKNGNIELLKESEDTLYNKIDANSPNWLFYDKGGFCFRVVP</sequence>
<reference evidence="1 2" key="1">
    <citation type="submission" date="2020-10" db="EMBL/GenBank/DDBJ databases">
        <title>Connecting structure to function with the recovery of over 1000 high-quality activated sludge metagenome-assembled genomes encoding full-length rRNA genes using long-read sequencing.</title>
        <authorList>
            <person name="Singleton C.M."/>
            <person name="Petriglieri F."/>
            <person name="Kristensen J.M."/>
            <person name="Kirkegaard R.H."/>
            <person name="Michaelsen T.Y."/>
            <person name="Andersen M.H."/>
            <person name="Karst S.M."/>
            <person name="Dueholm M.S."/>
            <person name="Nielsen P.H."/>
            <person name="Albertsen M."/>
        </authorList>
    </citation>
    <scope>NUCLEOTIDE SEQUENCE [LARGE SCALE GENOMIC DNA]</scope>
    <source>
        <strain evidence="1">Ribe_18-Q3-R11-54_BAT3C.373</strain>
    </source>
</reference>
<name>A0A9D7S9V3_9BACT</name>
<organism evidence="1 2">
    <name type="scientific">Candidatus Defluviibacterium haderslevense</name>
    <dbReference type="NCBI Taxonomy" id="2981993"/>
    <lineage>
        <taxon>Bacteria</taxon>
        <taxon>Pseudomonadati</taxon>
        <taxon>Bacteroidota</taxon>
        <taxon>Saprospiria</taxon>
        <taxon>Saprospirales</taxon>
        <taxon>Saprospiraceae</taxon>
        <taxon>Candidatus Defluviibacterium</taxon>
    </lineage>
</organism>
<dbReference type="Proteomes" id="UP000808349">
    <property type="component" value="Unassembled WGS sequence"/>
</dbReference>
<comment type="caution">
    <text evidence="1">The sequence shown here is derived from an EMBL/GenBank/DDBJ whole genome shotgun (WGS) entry which is preliminary data.</text>
</comment>
<evidence type="ECO:0000313" key="1">
    <source>
        <dbReference type="EMBL" id="MBK9717394.1"/>
    </source>
</evidence>
<dbReference type="AlphaFoldDB" id="A0A9D7S9V3"/>
<accession>A0A9D7S9V3</accession>
<protein>
    <submittedName>
        <fullName evidence="1">Uncharacterized protein</fullName>
    </submittedName>
</protein>
<evidence type="ECO:0000313" key="2">
    <source>
        <dbReference type="Proteomes" id="UP000808349"/>
    </source>
</evidence>
<gene>
    <name evidence="1" type="ORF">IPO85_07760</name>
</gene>